<dbReference type="EMBL" id="JAROKS010000014">
    <property type="protein sequence ID" value="KAK1796940.1"/>
    <property type="molecule type" value="Genomic_DNA"/>
</dbReference>
<proteinExistence type="predicted"/>
<keyword evidence="3" id="KW-1185">Reference proteome</keyword>
<evidence type="ECO:0000313" key="2">
    <source>
        <dbReference type="EMBL" id="KAK1796940.1"/>
    </source>
</evidence>
<protein>
    <submittedName>
        <fullName evidence="2">Uncharacterized protein</fullName>
    </submittedName>
</protein>
<evidence type="ECO:0000313" key="3">
    <source>
        <dbReference type="Proteomes" id="UP001239994"/>
    </source>
</evidence>
<organism evidence="2 3">
    <name type="scientific">Electrophorus voltai</name>
    <dbReference type="NCBI Taxonomy" id="2609070"/>
    <lineage>
        <taxon>Eukaryota</taxon>
        <taxon>Metazoa</taxon>
        <taxon>Chordata</taxon>
        <taxon>Craniata</taxon>
        <taxon>Vertebrata</taxon>
        <taxon>Euteleostomi</taxon>
        <taxon>Actinopterygii</taxon>
        <taxon>Neopterygii</taxon>
        <taxon>Teleostei</taxon>
        <taxon>Ostariophysi</taxon>
        <taxon>Gymnotiformes</taxon>
        <taxon>Gymnotoidei</taxon>
        <taxon>Gymnotidae</taxon>
        <taxon>Electrophorus</taxon>
    </lineage>
</organism>
<comment type="caution">
    <text evidence="2">The sequence shown here is derived from an EMBL/GenBank/DDBJ whole genome shotgun (WGS) entry which is preliminary data.</text>
</comment>
<sequence length="157" mass="17170">MDQVGNVAATGSGHKTASGSEWSGQIGLRGGVYNVIIDISNRIAYSVRGNLHNSPGFMSAARDPRLIASEELDTSACVWRGEFPDGKSRACSAFKPGWGNNRRPRISVYPWREEPESVWNCHLSLRVNGQAGRLAERGDFSHLERGNPDGLKRSVSM</sequence>
<dbReference type="AlphaFoldDB" id="A0AAD8ZG55"/>
<gene>
    <name evidence="2" type="ORF">P4O66_008253</name>
</gene>
<feature type="region of interest" description="Disordered" evidence="1">
    <location>
        <begin position="1"/>
        <end position="22"/>
    </location>
</feature>
<accession>A0AAD8ZG55</accession>
<reference evidence="2" key="1">
    <citation type="submission" date="2023-03" db="EMBL/GenBank/DDBJ databases">
        <title>Electrophorus voltai genome.</title>
        <authorList>
            <person name="Bian C."/>
        </authorList>
    </citation>
    <scope>NUCLEOTIDE SEQUENCE</scope>
    <source>
        <strain evidence="2">CB-2022</strain>
        <tissue evidence="2">Muscle</tissue>
    </source>
</reference>
<dbReference type="Proteomes" id="UP001239994">
    <property type="component" value="Unassembled WGS sequence"/>
</dbReference>
<evidence type="ECO:0000256" key="1">
    <source>
        <dbReference type="SAM" id="MobiDB-lite"/>
    </source>
</evidence>
<name>A0AAD8ZG55_9TELE</name>
<feature type="region of interest" description="Disordered" evidence="1">
    <location>
        <begin position="138"/>
        <end position="157"/>
    </location>
</feature>
<feature type="compositionally biased region" description="Polar residues" evidence="1">
    <location>
        <begin position="13"/>
        <end position="22"/>
    </location>
</feature>